<feature type="region of interest" description="Disordered" evidence="1">
    <location>
        <begin position="2960"/>
        <end position="3004"/>
    </location>
</feature>
<accession>A0A8J1UYA3</accession>
<feature type="region of interest" description="Disordered" evidence="1">
    <location>
        <begin position="2452"/>
        <end position="2509"/>
    </location>
</feature>
<proteinExistence type="predicted"/>
<feature type="compositionally biased region" description="Polar residues" evidence="1">
    <location>
        <begin position="2670"/>
        <end position="2696"/>
    </location>
</feature>
<feature type="compositionally biased region" description="Polar residues" evidence="1">
    <location>
        <begin position="651"/>
        <end position="673"/>
    </location>
</feature>
<feature type="compositionally biased region" description="Polar residues" evidence="1">
    <location>
        <begin position="2777"/>
        <end position="2795"/>
    </location>
</feature>
<feature type="compositionally biased region" description="Polar residues" evidence="1">
    <location>
        <begin position="1661"/>
        <end position="1679"/>
    </location>
</feature>
<feature type="compositionally biased region" description="Polar residues" evidence="1">
    <location>
        <begin position="2823"/>
        <end position="2847"/>
    </location>
</feature>
<feature type="region of interest" description="Disordered" evidence="1">
    <location>
        <begin position="1801"/>
        <end position="1856"/>
    </location>
</feature>
<feature type="compositionally biased region" description="Acidic residues" evidence="1">
    <location>
        <begin position="2986"/>
        <end position="2995"/>
    </location>
</feature>
<feature type="compositionally biased region" description="Polar residues" evidence="1">
    <location>
        <begin position="2378"/>
        <end position="2403"/>
    </location>
</feature>
<feature type="region of interest" description="Disordered" evidence="1">
    <location>
        <begin position="2597"/>
        <end position="2650"/>
    </location>
</feature>
<evidence type="ECO:0000256" key="1">
    <source>
        <dbReference type="SAM" id="MobiDB-lite"/>
    </source>
</evidence>
<feature type="compositionally biased region" description="Low complexity" evidence="1">
    <location>
        <begin position="2813"/>
        <end position="2822"/>
    </location>
</feature>
<feature type="region of interest" description="Disordered" evidence="1">
    <location>
        <begin position="2741"/>
        <end position="2798"/>
    </location>
</feature>
<feature type="region of interest" description="Disordered" evidence="1">
    <location>
        <begin position="2670"/>
        <end position="2724"/>
    </location>
</feature>
<feature type="region of interest" description="Disordered" evidence="1">
    <location>
        <begin position="2813"/>
        <end position="2870"/>
    </location>
</feature>
<feature type="compositionally biased region" description="Basic and acidic residues" evidence="1">
    <location>
        <begin position="458"/>
        <end position="476"/>
    </location>
</feature>
<feature type="compositionally biased region" description="Polar residues" evidence="1">
    <location>
        <begin position="2901"/>
        <end position="2912"/>
    </location>
</feature>
<feature type="compositionally biased region" description="Polar residues" evidence="1">
    <location>
        <begin position="1004"/>
        <end position="1057"/>
    </location>
</feature>
<feature type="compositionally biased region" description="Polar residues" evidence="1">
    <location>
        <begin position="435"/>
        <end position="457"/>
    </location>
</feature>
<feature type="compositionally biased region" description="Low complexity" evidence="1">
    <location>
        <begin position="376"/>
        <end position="385"/>
    </location>
</feature>
<feature type="compositionally biased region" description="Basic and acidic residues" evidence="1">
    <location>
        <begin position="530"/>
        <end position="548"/>
    </location>
</feature>
<feature type="compositionally biased region" description="Polar residues" evidence="1">
    <location>
        <begin position="1579"/>
        <end position="1614"/>
    </location>
</feature>
<keyword evidence="3" id="KW-1185">Reference proteome</keyword>
<feature type="region of interest" description="Disordered" evidence="1">
    <location>
        <begin position="931"/>
        <end position="990"/>
    </location>
</feature>
<organism evidence="2 3">
    <name type="scientific">Owenia fusiformis</name>
    <name type="common">Polychaete worm</name>
    <dbReference type="NCBI Taxonomy" id="6347"/>
    <lineage>
        <taxon>Eukaryota</taxon>
        <taxon>Metazoa</taxon>
        <taxon>Spiralia</taxon>
        <taxon>Lophotrochozoa</taxon>
        <taxon>Annelida</taxon>
        <taxon>Polychaeta</taxon>
        <taxon>Sedentaria</taxon>
        <taxon>Canalipalpata</taxon>
        <taxon>Sabellida</taxon>
        <taxon>Oweniida</taxon>
        <taxon>Oweniidae</taxon>
        <taxon>Owenia</taxon>
    </lineage>
</organism>
<feature type="compositionally biased region" description="Basic and acidic residues" evidence="1">
    <location>
        <begin position="674"/>
        <end position="692"/>
    </location>
</feature>
<feature type="region of interest" description="Disordered" evidence="1">
    <location>
        <begin position="2014"/>
        <end position="2071"/>
    </location>
</feature>
<feature type="compositionally biased region" description="Polar residues" evidence="1">
    <location>
        <begin position="1292"/>
        <end position="1345"/>
    </location>
</feature>
<dbReference type="Proteomes" id="UP000749559">
    <property type="component" value="Unassembled WGS sequence"/>
</dbReference>
<feature type="region of interest" description="Disordered" evidence="1">
    <location>
        <begin position="2159"/>
        <end position="2217"/>
    </location>
</feature>
<feature type="region of interest" description="Disordered" evidence="1">
    <location>
        <begin position="1292"/>
        <end position="1349"/>
    </location>
</feature>
<feature type="compositionally biased region" description="Polar residues" evidence="1">
    <location>
        <begin position="2022"/>
        <end position="2040"/>
    </location>
</feature>
<feature type="compositionally biased region" description="Polar residues" evidence="1">
    <location>
        <begin position="2631"/>
        <end position="2649"/>
    </location>
</feature>
<feature type="compositionally biased region" description="Low complexity" evidence="1">
    <location>
        <begin position="2251"/>
        <end position="2261"/>
    </location>
</feature>
<feature type="compositionally biased region" description="Low complexity" evidence="1">
    <location>
        <begin position="858"/>
        <end position="873"/>
    </location>
</feature>
<feature type="compositionally biased region" description="Polar residues" evidence="1">
    <location>
        <begin position="794"/>
        <end position="806"/>
    </location>
</feature>
<feature type="region of interest" description="Disordered" evidence="1">
    <location>
        <begin position="2378"/>
        <end position="2437"/>
    </location>
</feature>
<feature type="compositionally biased region" description="Polar residues" evidence="1">
    <location>
        <begin position="2704"/>
        <end position="2722"/>
    </location>
</feature>
<feature type="compositionally biased region" description="Polar residues" evidence="1">
    <location>
        <begin position="1437"/>
        <end position="1475"/>
    </location>
</feature>
<feature type="compositionally biased region" description="Polar residues" evidence="1">
    <location>
        <begin position="507"/>
        <end position="516"/>
    </location>
</feature>
<feature type="non-terminal residue" evidence="2">
    <location>
        <position position="1"/>
    </location>
</feature>
<feature type="compositionally biased region" description="Polar residues" evidence="1">
    <location>
        <begin position="2159"/>
        <end position="2178"/>
    </location>
</feature>
<feature type="compositionally biased region" description="Polar residues" evidence="1">
    <location>
        <begin position="1801"/>
        <end position="1852"/>
    </location>
</feature>
<feature type="compositionally biased region" description="Acidic residues" evidence="1">
    <location>
        <begin position="2913"/>
        <end position="2922"/>
    </location>
</feature>
<feature type="region of interest" description="Disordered" evidence="1">
    <location>
        <begin position="786"/>
        <end position="918"/>
    </location>
</feature>
<feature type="region of interest" description="Disordered" evidence="1">
    <location>
        <begin position="2303"/>
        <end position="2360"/>
    </location>
</feature>
<feature type="compositionally biased region" description="Polar residues" evidence="1">
    <location>
        <begin position="3101"/>
        <end position="3127"/>
    </location>
</feature>
<feature type="compositionally biased region" description="Polar residues" evidence="1">
    <location>
        <begin position="3033"/>
        <end position="3052"/>
    </location>
</feature>
<feature type="compositionally biased region" description="Low complexity" evidence="1">
    <location>
        <begin position="567"/>
        <end position="577"/>
    </location>
</feature>
<feature type="compositionally biased region" description="Polar residues" evidence="1">
    <location>
        <begin position="1364"/>
        <end position="1417"/>
    </location>
</feature>
<feature type="compositionally biased region" description="Polar residues" evidence="1">
    <location>
        <begin position="1076"/>
        <end position="1109"/>
    </location>
</feature>
<feature type="compositionally biased region" description="Acidic residues" evidence="1">
    <location>
        <begin position="1534"/>
        <end position="1543"/>
    </location>
</feature>
<feature type="compositionally biased region" description="Polar residues" evidence="1">
    <location>
        <begin position="2923"/>
        <end position="2942"/>
    </location>
</feature>
<feature type="region of interest" description="Disordered" evidence="1">
    <location>
        <begin position="1076"/>
        <end position="1277"/>
    </location>
</feature>
<feature type="compositionally biased region" description="Acidic residues" evidence="1">
    <location>
        <begin position="2330"/>
        <end position="2339"/>
    </location>
</feature>
<feature type="compositionally biased region" description="Polar residues" evidence="1">
    <location>
        <begin position="2231"/>
        <end position="2250"/>
    </location>
</feature>
<feature type="compositionally biased region" description="Polar residues" evidence="1">
    <location>
        <begin position="2452"/>
        <end position="2477"/>
    </location>
</feature>
<feature type="region of interest" description="Disordered" evidence="1">
    <location>
        <begin position="1653"/>
        <end position="1712"/>
    </location>
</feature>
<feature type="compositionally biased region" description="Polar residues" evidence="1">
    <location>
        <begin position="1690"/>
        <end position="1708"/>
    </location>
</feature>
<feature type="compositionally biased region" description="Polar residues" evidence="1">
    <location>
        <begin position="1623"/>
        <end position="1635"/>
    </location>
</feature>
<feature type="compositionally biased region" description="Acidic residues" evidence="1">
    <location>
        <begin position="1680"/>
        <end position="1689"/>
    </location>
</feature>
<feature type="region of interest" description="Disordered" evidence="1">
    <location>
        <begin position="2097"/>
        <end position="2140"/>
    </location>
</feature>
<feature type="region of interest" description="Disordered" evidence="1">
    <location>
        <begin position="2889"/>
        <end position="2945"/>
    </location>
</feature>
<feature type="region of interest" description="Disordered" evidence="1">
    <location>
        <begin position="2525"/>
        <end position="2578"/>
    </location>
</feature>
<feature type="region of interest" description="Disordered" evidence="1">
    <location>
        <begin position="1873"/>
        <end position="1926"/>
    </location>
</feature>
<feature type="compositionally biased region" description="Polar residues" evidence="1">
    <location>
        <begin position="1515"/>
        <end position="1533"/>
    </location>
</feature>
<feature type="compositionally biased region" description="Polar residues" evidence="1">
    <location>
        <begin position="578"/>
        <end position="588"/>
    </location>
</feature>
<sequence>NHSSNCGVDCTEDHIKEGNHSSHGKDDCTEDHIREGNHSPNCKYDCTEDHIREGNHSSNSKVDCTEDHVREGNHSSNCKVDCTADDIRDGNHSSRGEVDCTADHIRERNHSSNCAVDCTEDHIREGNHSSNCAVDCSEYHIREENHSSNSAVDCSEYHTREENHSSNCPDDCTEDHIREGNHSSNCAFDCSEYHTREENHSSTCPIHYIEDHTGGGNHAPFIPVTGTEHHIRGKNHPQNCPIDCSQSHIRDENHSPNYPVDCTEDHISSGIHSSNCLVGCTQHIRCENHSSKWNVECIENTTCCNNETENHIVPVECDEHCSTSSSTSSDKKSASDDIECREDKDDTVFDQFLDLWSSDSESTLSLGGIQGEDSSKTASDGSKSSNTTKDKEVSLTKNPQQSVPEYTKCSDDEDDSLIDKFIGIFSSDSDSTSTNTPIESSSKIPSDENATSNTTVSYKEESLSENCPESHPKSKSENTTSCDDEDDSVIDKVMGFWSSDSDSTSTNTPMESSSKMASDENETTNTTVNETKETLRENSPESHPKSKSENNASCDDEDDSFIDKFIDIFSSDSNSTSTNTPMESTNKMASDENETTNTTVNKTNVSLSESCPESHPKLKSQNATSCDDEDDSVIDKFIRIFSSDSDSTSTNTPIESSSKIPSDENATSNTTVSYKEESLSESCIESHPKSKSENTTSCDDEDDSVIDKVMGIWSSDSDSTSTDIPMESSSKTASDENETTNTTVNKTNDSLNKSCPDSHPKLKSQNATICDDEDDSVIDKFIDIFSSDSDSTSANSPIESTNKIASNENETTNTTVNKTKESLSDKCLTTDPKSEPENSTCDDEEGDSVINAFIGLWSSDSETTSSTTPMETSNKTTSDGKTTTNSAVKSIKQSFKDECLTTESKSEPENTTCCDDEGDSVIDAFIGLWSSDSEKSSSNKPIASSNKTTSDGNTTSNTPVNNLKQSLSDECLTTESKSEPENTTCCDEEGDSVIDAFIGLWSSDSEMASSKTPIESSNKTTSDGNTSSNTPVNNTKESSNDECLTTESKSEPENTTCCDEEGDSVIDAFIGLWSSDSEMASSKTPIESSNKTTSDGNTSSNTPVNNTKESLSDKCLTTDPKSEPENSTCDDEEGDSVIDAFIGLWSSDSDITSSNTPIESSNKTTNDGHPTQNTEEENTNESLNNCPKTPDSKSESENTTCSDEEGDSVIDAFIGLWSSDSEMASSKTPIESSNKTTSDGNTSSNTPVNNTKESSNDECLTTESKSEPENTTCCDEEGNSVIEAFIGLWSSDSEMASSKTPIESSNKTTSDGNTSSNTPVNNTKESSNDECLTTESKSEPENTTCCDEEGDSVIDAFIGLWSSDSEMASSKTPIESSNKTTSDGNTSSNTPVNNLKQSLSDECLTTESKSEPKNTTCCDEEGDSVIDAFIGLWSSDSQMASSKTPIESSNKTTSDGNTSSNTPVNNTKESSNDECLTTESKSESENTTCCDEEGDSVIDAFIGLWSSDSETSSSNTPIESSNKTTNDGHPTQNTEEENTDESLNDNCPTNPNSKSESENTTCSDEEGDSVIDAFIGLWSSDSETSSSNKPIESSNKTTSDGNATSNTPVNNTKESLSDKCPTTPGSKSEHGNTTCCDEERDSVIDAFIGLWSSDSETSSSNTPIESSNKTTNEGHPTQNTEEENTDESLNDNCQSTPDSKSEHGNTTCSDEEGDSVINAFLGLWSSDSETTLTNTPIESSNKTTSDGNATSNTPVNNLKQSLSDECLTTESKSEPENTTCCDEEGDSVIDSFIGLWSSDSEMASSKTPIESSNKTTSDGNTSSNTPVNNTKESSNDECLTTESKSEPENTTCCDEESDSVIDAFIGLWSSDSEMASSKTPIESSNKTTSDGNTSSNTPVNNLKQSLSDECLTTESKSEPENTTCCDEEGDSVIDAFIGLWSSDSEMASSKTPIESSNKTTSDGNTSSNTPVNNTKESSNDECLTTESKSEPENTTCCDEEGDSVIDAFIGLWSSDSETSSSNTPIESSNKTTNDGHPTQNTEEENTDESLNDNCPTTPDSKSESENTTCCDEEGDSVIDAFVGLWSSDSETTLTNTAIESSNKTTSDGNTTSNTPVNNLKQSLSDECLTTESKSEPENTTCCDEERISVIDAFIGLWSSDSETTSTNTPIESSNKIASNENETTNTTVNKTKESLSDKCLTTDPKSEPENSTCDDEEGDSVIDAFIGLWSSDSETTSTNTPIESSNKIASNENETTNTTVNKTKESLSDKCLTTDPKSEPKNSTCDDEEGDSVIDAFIGLWSSDSDITSSNTPIESSNKTTNDGHPTQNMEEENTDESLNDNCPSSPDSKSKHENTTFCDEEGDSVIDSFIGLWSSDSEITSSNTPIKSSNKTTNDGHPTQNTELKEENTDESLNDNCQSTPDSKSEHENTTCCDEESDSVIDSFIGLWSSDSEITSSNTPIESSNKTTNDGHPTQNTEEENTDESLNDNCQSTPDSKSEHENTTCCEEEGDSVIDASIGLWSSDSETSLSNTQSSNKATSDGNTSSNTQVNNTKESSNDECLTTESKSEPENTTCCDEEGDSVIDAFIGLWSSDCETTSSTTPIEGSNKTTNDGHQTQNTNEENTDESLNDNCQSTPDSKSESENTTCCGEEGDSVIDAFIGLWSSDCETTSSTTPIEGSNKTTNDGHQTQNTNEENTDESLNDNCQSTPDSKSESENTTCCDEEGDSVIDAFIGLVSSDSEITSSNTPIESSNKTTNDGHPTQNTEEENTDESLNDNCQSTPDSKSESENTTCCDEEGDSVIDAFIGLWSSDSETTSSTTPIEGSNKTTNDGNISSNTPMNNPKHSLNDECLTTPDPKSEPENTTCCDEEGDSVIDAFIGLWSSDFETTSSTTPIESSNKTTNDGHPTQNTEEENTDESLNDNCPTNPNSKSESENTTCSDVEGDSVIDAFLGLWSSDSEMSSSNTPIESSNKTTNDGHPTQNTEEENTEESLNDNCPSTTDSKSVLENTTCCDEEGDSVIDAFIGLLSSDSETTSTNTPIESSNKTSDGCPTPKTEVKTTNDSMNDKCLTTDSKSENTTCCDEEDDTVIDRLIELWSSDSEMASSDTPIESSNNTLNYESSTAKTEVENTEQPPDCKTDANNSDKEDAKSDNLWDSFWN</sequence>
<feature type="region of interest" description="Disordered" evidence="1">
    <location>
        <begin position="3033"/>
        <end position="3064"/>
    </location>
</feature>
<evidence type="ECO:0000313" key="3">
    <source>
        <dbReference type="Proteomes" id="UP000749559"/>
    </source>
</evidence>
<feature type="compositionally biased region" description="Low complexity" evidence="1">
    <location>
        <begin position="2179"/>
        <end position="2189"/>
    </location>
</feature>
<feature type="compositionally biased region" description="Low complexity" evidence="1">
    <location>
        <begin position="2889"/>
        <end position="2900"/>
    </location>
</feature>
<feature type="compositionally biased region" description="Polar residues" evidence="1">
    <location>
        <begin position="1873"/>
        <end position="1924"/>
    </location>
</feature>
<feature type="compositionally biased region" description="Polar residues" evidence="1">
    <location>
        <begin position="1146"/>
        <end position="1170"/>
    </location>
</feature>
<feature type="region of interest" description="Disordered" evidence="1">
    <location>
        <begin position="1730"/>
        <end position="1784"/>
    </location>
</feature>
<protein>
    <submittedName>
        <fullName evidence="2">Uncharacterized protein</fullName>
    </submittedName>
</protein>
<feature type="region of interest" description="Disordered" evidence="1">
    <location>
        <begin position="3101"/>
        <end position="3162"/>
    </location>
</feature>
<reference evidence="2" key="1">
    <citation type="submission" date="2022-03" db="EMBL/GenBank/DDBJ databases">
        <authorList>
            <person name="Martin C."/>
        </authorList>
    </citation>
    <scope>NUCLEOTIDE SEQUENCE</scope>
</reference>
<feature type="region of interest" description="Disordered" evidence="1">
    <location>
        <begin position="321"/>
        <end position="340"/>
    </location>
</feature>
<comment type="caution">
    <text evidence="2">The sequence shown here is derived from an EMBL/GenBank/DDBJ whole genome shotgun (WGS) entry which is preliminary data.</text>
</comment>
<feature type="region of interest" description="Disordered" evidence="1">
    <location>
        <begin position="1437"/>
        <end position="1636"/>
    </location>
</feature>
<feature type="compositionally biased region" description="Acidic residues" evidence="1">
    <location>
        <begin position="2478"/>
        <end position="2487"/>
    </location>
</feature>
<feature type="compositionally biased region" description="Polar residues" evidence="1">
    <location>
        <begin position="1730"/>
        <end position="1780"/>
    </location>
</feature>
<feature type="compositionally biased region" description="Acidic residues" evidence="1">
    <location>
        <begin position="2041"/>
        <end position="2050"/>
    </location>
</feature>
<feature type="compositionally biased region" description="Acidic residues" evidence="1">
    <location>
        <begin position="2767"/>
        <end position="2776"/>
    </location>
</feature>
<feature type="region of interest" description="Disordered" evidence="1">
    <location>
        <begin position="1004"/>
        <end position="1061"/>
    </location>
</feature>
<feature type="compositionally biased region" description="Basic and acidic residues" evidence="1">
    <location>
        <begin position="3137"/>
        <end position="3155"/>
    </location>
</feature>
<feature type="region of interest" description="Disordered" evidence="1">
    <location>
        <begin position="1945"/>
        <end position="2000"/>
    </location>
</feature>
<feature type="compositionally biased region" description="Polar residues" evidence="1">
    <location>
        <begin position="2597"/>
        <end position="2623"/>
    </location>
</feature>
<feature type="compositionally biased region" description="Polar residues" evidence="1">
    <location>
        <begin position="2525"/>
        <end position="2576"/>
    </location>
</feature>
<name>A0A8J1UYA3_OWEFU</name>
<evidence type="ECO:0000313" key="2">
    <source>
        <dbReference type="EMBL" id="CAH1787752.1"/>
    </source>
</evidence>
<feature type="compositionally biased region" description="Low complexity" evidence="1">
    <location>
        <begin position="595"/>
        <end position="605"/>
    </location>
</feature>
<feature type="region of interest" description="Disordered" evidence="1">
    <location>
        <begin position="1364"/>
        <end position="1420"/>
    </location>
</feature>
<feature type="compositionally biased region" description="Low complexity" evidence="1">
    <location>
        <begin position="739"/>
        <end position="748"/>
    </location>
</feature>
<feature type="compositionally biased region" description="Basic and acidic residues" evidence="1">
    <location>
        <begin position="894"/>
        <end position="908"/>
    </location>
</feature>
<feature type="compositionally biased region" description="Polar residues" evidence="1">
    <location>
        <begin position="1218"/>
        <end position="1273"/>
    </location>
</feature>
<feature type="compositionally biased region" description="Polar residues" evidence="1">
    <location>
        <begin position="2960"/>
        <end position="2984"/>
    </location>
</feature>
<dbReference type="EMBL" id="CAIIXF020000006">
    <property type="protein sequence ID" value="CAH1787752.1"/>
    <property type="molecule type" value="Genomic_DNA"/>
</dbReference>
<feature type="compositionally biased region" description="Polar residues" evidence="1">
    <location>
        <begin position="1945"/>
        <end position="1996"/>
    </location>
</feature>
<gene>
    <name evidence="2" type="ORF">OFUS_LOCUS13393</name>
</gene>
<feature type="compositionally biased region" description="Low complexity" evidence="1">
    <location>
        <begin position="714"/>
        <end position="723"/>
    </location>
</feature>
<feature type="region of interest" description="Disordered" evidence="1">
    <location>
        <begin position="363"/>
        <end position="766"/>
    </location>
</feature>
<feature type="compositionally biased region" description="Polar residues" evidence="1">
    <location>
        <begin position="939"/>
        <end position="985"/>
    </location>
</feature>
<feature type="compositionally biased region" description="Polar residues" evidence="1">
    <location>
        <begin position="1544"/>
        <end position="1562"/>
    </location>
</feature>
<feature type="compositionally biased region" description="Low complexity" evidence="1">
    <location>
        <begin position="807"/>
        <end position="817"/>
    </location>
</feature>
<feature type="compositionally biased region" description="Polar residues" evidence="1">
    <location>
        <begin position="395"/>
        <end position="404"/>
    </location>
</feature>
<feature type="compositionally biased region" description="Polar residues" evidence="1">
    <location>
        <begin position="2303"/>
        <end position="2329"/>
    </location>
</feature>
<feature type="compositionally biased region" description="Polar residues" evidence="1">
    <location>
        <begin position="2741"/>
        <end position="2766"/>
    </location>
</feature>
<feature type="compositionally biased region" description="Polar residues" evidence="1">
    <location>
        <begin position="2051"/>
        <end position="2069"/>
    </location>
</feature>
<feature type="region of interest" description="Disordered" evidence="1">
    <location>
        <begin position="2231"/>
        <end position="2290"/>
    </location>
</feature>
<feature type="compositionally biased region" description="Polar residues" evidence="1">
    <location>
        <begin position="874"/>
        <end position="893"/>
    </location>
</feature>